<dbReference type="EMBL" id="MN740951">
    <property type="protein sequence ID" value="QHU19470.1"/>
    <property type="molecule type" value="Genomic_DNA"/>
</dbReference>
<dbReference type="AlphaFoldDB" id="A0A6C0KRV3"/>
<reference evidence="1" key="1">
    <citation type="journal article" date="2020" name="Nature">
        <title>Giant virus diversity and host interactions through global metagenomics.</title>
        <authorList>
            <person name="Schulz F."/>
            <person name="Roux S."/>
            <person name="Paez-Espino D."/>
            <person name="Jungbluth S."/>
            <person name="Walsh D.A."/>
            <person name="Denef V.J."/>
            <person name="McMahon K.D."/>
            <person name="Konstantinidis K.T."/>
            <person name="Eloe-Fadrosh E.A."/>
            <person name="Kyrpides N.C."/>
            <person name="Woyke T."/>
        </authorList>
    </citation>
    <scope>NUCLEOTIDE SEQUENCE</scope>
    <source>
        <strain evidence="1">GVMAG-S-3300013014-104</strain>
    </source>
</reference>
<evidence type="ECO:0000313" key="1">
    <source>
        <dbReference type="EMBL" id="QHU19470.1"/>
    </source>
</evidence>
<name>A0A6C0KRV3_9ZZZZ</name>
<protein>
    <submittedName>
        <fullName evidence="1">Uncharacterized protein</fullName>
    </submittedName>
</protein>
<organism evidence="1">
    <name type="scientific">viral metagenome</name>
    <dbReference type="NCBI Taxonomy" id="1070528"/>
    <lineage>
        <taxon>unclassified sequences</taxon>
        <taxon>metagenomes</taxon>
        <taxon>organismal metagenomes</taxon>
    </lineage>
</organism>
<proteinExistence type="predicted"/>
<sequence>METAVKFSKYKNRQTTVYSPCQITKNIMLPMTAVGKNLQQTLENTITKMVAGKCIVEGFVKPGSIKIITFSSGIVKGENILFDIVFNCEVCYPVAGMNLNCIAKNITKAGIRAESSDEEISPFILFIARDHYYASDYFNSIEENEKLVARVIAQRFELNDKYISIIAELVTPITGKKEFKPKLNL</sequence>
<accession>A0A6C0KRV3</accession>